<dbReference type="Proteomes" id="UP000051276">
    <property type="component" value="Unassembled WGS sequence"/>
</dbReference>
<proteinExistence type="predicted"/>
<evidence type="ECO:0000313" key="1">
    <source>
        <dbReference type="EMBL" id="KRT57828.1"/>
    </source>
</evidence>
<sequence length="73" mass="7922">ATAIIHMSLLDVVIAVGGLTEFAAGNKASIVRRINGKTEQFQVRLDDLVRDGDISANVEMLPGDVLIIPETWF</sequence>
<comment type="caution">
    <text evidence="1">The sequence shown here is derived from an EMBL/GenBank/DDBJ whole genome shotgun (WGS) entry which is preliminary data.</text>
</comment>
<organism evidence="1 2">
    <name type="scientific">endosymbiont of Ridgeia piscesae</name>
    <dbReference type="NCBI Taxonomy" id="54398"/>
    <lineage>
        <taxon>Bacteria</taxon>
        <taxon>Pseudomonadati</taxon>
        <taxon>Pseudomonadota</taxon>
        <taxon>Gammaproteobacteria</taxon>
        <taxon>sulfur-oxidizing symbionts</taxon>
    </lineage>
</organism>
<dbReference type="Gene3D" id="3.10.560.10">
    <property type="entry name" value="Outer membrane lipoprotein wza domain like"/>
    <property type="match status" value="1"/>
</dbReference>
<evidence type="ECO:0000313" key="2">
    <source>
        <dbReference type="Proteomes" id="UP000051276"/>
    </source>
</evidence>
<dbReference type="AlphaFoldDB" id="A0A0T5Z4K9"/>
<protein>
    <recommendedName>
        <fullName evidence="3">Sugar ABC transporter substrate-binding protein</fullName>
    </recommendedName>
</protein>
<dbReference type="PATRIC" id="fig|54398.4.peg.712"/>
<gene>
    <name evidence="1" type="ORF">Ga0076813_12321</name>
</gene>
<feature type="non-terminal residue" evidence="1">
    <location>
        <position position="1"/>
    </location>
</feature>
<reference evidence="1 2" key="1">
    <citation type="submission" date="2015-11" db="EMBL/GenBank/DDBJ databases">
        <title>The genome of Candidatus Endoriftia persephone in Ridgeia piscesae and population structure of the North Eastern Pacific vestimentiferan symbionts.</title>
        <authorList>
            <person name="Perez M."/>
            <person name="Juniper K.S."/>
        </authorList>
    </citation>
    <scope>NUCLEOTIDE SEQUENCE [LARGE SCALE GENOMIC DNA]</scope>
    <source>
        <strain evidence="1">Ind10</strain>
    </source>
</reference>
<evidence type="ECO:0008006" key="3">
    <source>
        <dbReference type="Google" id="ProtNLM"/>
    </source>
</evidence>
<name>A0A0T5Z4K9_9GAMM</name>
<accession>A0A0T5Z4K9</accession>
<dbReference type="EMBL" id="LMXI01000462">
    <property type="protein sequence ID" value="KRT57828.1"/>
    <property type="molecule type" value="Genomic_DNA"/>
</dbReference>